<dbReference type="Gramene" id="Aco022784.1.mrna1">
    <property type="protein sequence ID" value="Aco022784.1.mrna1"/>
    <property type="gene ID" value="Aco022784.1.path1"/>
</dbReference>
<dbReference type="Gene3D" id="3.40.1180.10">
    <property type="entry name" value="Decaprenyl diphosphate synthase-like"/>
    <property type="match status" value="1"/>
</dbReference>
<proteinExistence type="inferred from homology"/>
<accession>A0A6P5ENB0</accession>
<dbReference type="PROSITE" id="PS01066">
    <property type="entry name" value="UPP_SYNTHASE"/>
    <property type="match status" value="1"/>
</dbReference>
<evidence type="ECO:0000313" key="5">
    <source>
        <dbReference type="RefSeq" id="XP_020082020.1"/>
    </source>
</evidence>
<dbReference type="InterPro" id="IPR001441">
    <property type="entry name" value="UPP_synth-like"/>
</dbReference>
<evidence type="ECO:0000256" key="2">
    <source>
        <dbReference type="ARBA" id="ARBA00022679"/>
    </source>
</evidence>
<gene>
    <name evidence="6" type="primary">LOC109707847</name>
    <name evidence="5" type="synonym">LOC109705684</name>
</gene>
<dbReference type="PANTHER" id="PTHR10291">
    <property type="entry name" value="DEHYDRODOLICHYL DIPHOSPHATE SYNTHASE FAMILY MEMBER"/>
    <property type="match status" value="1"/>
</dbReference>
<dbReference type="InterPro" id="IPR036424">
    <property type="entry name" value="UPP_synth-like_sf"/>
</dbReference>
<dbReference type="GeneID" id="109707847"/>
<dbReference type="Pfam" id="PF01255">
    <property type="entry name" value="Prenyltransf"/>
    <property type="match status" value="1"/>
</dbReference>
<sequence>MELAFGRRDDHDREKRRPWVMDGCFIRVLSYSPMPRHIAFILDGNRQYAKKWNFTDGEIYQRGFCNLMSILRYCCEMGVEFVTVFAFSIDNFKRKPTEVQLVMDLVKEKMDAIIEDMNTVNDLDVRIKFLGRLTLLDESMRKAAEKLMAMTAKNKRLVVFVCLCYTSTDEIMHGVEGLWEEAKNNKGREKIANGLITAGDLEQKMYFANHPAPDILIRTAGETRLSNFLLWQTAFCLLYTPRCLWPELTFWHLVWAVLLYQRKYAYLEKITKRMCGFGVLLCQEHKKQIYSIYKVTLILLLKGGRSMVVESTCGGIEPKKSI</sequence>
<dbReference type="GO" id="GO:0016094">
    <property type="term" value="P:polyprenol biosynthetic process"/>
    <property type="evidence" value="ECO:0007669"/>
    <property type="project" value="TreeGrafter"/>
</dbReference>
<reference evidence="5 6" key="2">
    <citation type="submission" date="2025-04" db="UniProtKB">
        <authorList>
            <consortium name="RefSeq"/>
        </authorList>
    </citation>
    <scope>IDENTIFICATION</scope>
    <source>
        <tissue evidence="5 6">Leaf</tissue>
    </source>
</reference>
<dbReference type="RefSeq" id="XP_020082020.1">
    <property type="nucleotide sequence ID" value="XM_020226431.1"/>
</dbReference>
<organism evidence="6">
    <name type="scientific">Ananas comosus</name>
    <name type="common">Pineapple</name>
    <name type="synonym">Ananas ananas</name>
    <dbReference type="NCBI Taxonomy" id="4615"/>
    <lineage>
        <taxon>Eukaryota</taxon>
        <taxon>Viridiplantae</taxon>
        <taxon>Streptophyta</taxon>
        <taxon>Embryophyta</taxon>
        <taxon>Tracheophyta</taxon>
        <taxon>Spermatophyta</taxon>
        <taxon>Magnoliopsida</taxon>
        <taxon>Liliopsida</taxon>
        <taxon>Poales</taxon>
        <taxon>Bromeliaceae</taxon>
        <taxon>Bromelioideae</taxon>
        <taxon>Ananas</taxon>
    </lineage>
</organism>
<dbReference type="NCBIfam" id="TIGR00055">
    <property type="entry name" value="uppS"/>
    <property type="match status" value="1"/>
</dbReference>
<dbReference type="Proteomes" id="UP000515123">
    <property type="component" value="Linkage group 3"/>
</dbReference>
<dbReference type="GO" id="GO:0045547">
    <property type="term" value="F:ditrans,polycis-polyprenyl diphosphate synthase [(2E,6E)-farnesyl diphosphate specific] activity"/>
    <property type="evidence" value="ECO:0007669"/>
    <property type="project" value="TreeGrafter"/>
</dbReference>
<dbReference type="InterPro" id="IPR018520">
    <property type="entry name" value="UPP_synth-like_CS"/>
</dbReference>
<evidence type="ECO:0000256" key="3">
    <source>
        <dbReference type="RuleBase" id="RU363018"/>
    </source>
</evidence>
<dbReference type="SUPFAM" id="SSF64005">
    <property type="entry name" value="Undecaprenyl diphosphate synthase"/>
    <property type="match status" value="1"/>
</dbReference>
<dbReference type="CDD" id="cd00475">
    <property type="entry name" value="Cis_IPPS"/>
    <property type="match status" value="1"/>
</dbReference>
<evidence type="ECO:0000256" key="1">
    <source>
        <dbReference type="ARBA" id="ARBA00005432"/>
    </source>
</evidence>
<dbReference type="RefSeq" id="XP_020084962.1">
    <property type="nucleotide sequence ID" value="XM_020229373.1"/>
</dbReference>
<keyword evidence="4" id="KW-1185">Reference proteome</keyword>
<dbReference type="PANTHER" id="PTHR10291:SF43">
    <property type="entry name" value="DEHYDRODOLICHYL DIPHOSPHATE SYNTHASE COMPLEX SUBUNIT DHDDS"/>
    <property type="match status" value="1"/>
</dbReference>
<dbReference type="OrthoDB" id="4173905at2759"/>
<protein>
    <recommendedName>
        <fullName evidence="3">Alkyl transferase</fullName>
        <ecNumber evidence="3">2.5.1.-</ecNumber>
    </recommendedName>
</protein>
<dbReference type="AlphaFoldDB" id="A0A6P5ENB0"/>
<keyword evidence="2 3" id="KW-0808">Transferase</keyword>
<evidence type="ECO:0000313" key="6">
    <source>
        <dbReference type="RefSeq" id="XP_020084962.1"/>
    </source>
</evidence>
<reference evidence="4" key="1">
    <citation type="journal article" date="2015" name="Nat. Genet.">
        <title>The pineapple genome and the evolution of CAM photosynthesis.</title>
        <authorList>
            <person name="Ming R."/>
            <person name="VanBuren R."/>
            <person name="Wai C.M."/>
            <person name="Tang H."/>
            <person name="Schatz M.C."/>
            <person name="Bowers J.E."/>
            <person name="Lyons E."/>
            <person name="Wang M.L."/>
            <person name="Chen J."/>
            <person name="Biggers E."/>
            <person name="Zhang J."/>
            <person name="Huang L."/>
            <person name="Zhang L."/>
            <person name="Miao W."/>
            <person name="Zhang J."/>
            <person name="Ye Z."/>
            <person name="Miao C."/>
            <person name="Lin Z."/>
            <person name="Wang H."/>
            <person name="Zhou H."/>
            <person name="Yim W.C."/>
            <person name="Priest H.D."/>
            <person name="Zheng C."/>
            <person name="Woodhouse M."/>
            <person name="Edger P.P."/>
            <person name="Guyot R."/>
            <person name="Guo H.B."/>
            <person name="Guo H."/>
            <person name="Zheng G."/>
            <person name="Singh R."/>
            <person name="Sharma A."/>
            <person name="Min X."/>
            <person name="Zheng Y."/>
            <person name="Lee H."/>
            <person name="Gurtowski J."/>
            <person name="Sedlazeck F.J."/>
            <person name="Harkess A."/>
            <person name="McKain M.R."/>
            <person name="Liao Z."/>
            <person name="Fang J."/>
            <person name="Liu J."/>
            <person name="Zhang X."/>
            <person name="Zhang Q."/>
            <person name="Hu W."/>
            <person name="Qin Y."/>
            <person name="Wang K."/>
            <person name="Chen L.Y."/>
            <person name="Shirley N."/>
            <person name="Lin Y.R."/>
            <person name="Liu L.Y."/>
            <person name="Hernandez A.G."/>
            <person name="Wright C.L."/>
            <person name="Bulone V."/>
            <person name="Tuskan G.A."/>
            <person name="Heath K."/>
            <person name="Zee F."/>
            <person name="Moore P.H."/>
            <person name="Sunkar R."/>
            <person name="Leebens-Mack J.H."/>
            <person name="Mockler T."/>
            <person name="Bennetzen J.L."/>
            <person name="Freeling M."/>
            <person name="Sankoff D."/>
            <person name="Paterson A.H."/>
            <person name="Zhu X."/>
            <person name="Yang X."/>
            <person name="Smith J.A."/>
            <person name="Cushman J.C."/>
            <person name="Paull R.E."/>
            <person name="Yu Q."/>
        </authorList>
    </citation>
    <scope>NUCLEOTIDE SEQUENCE [LARGE SCALE GENOMIC DNA]</scope>
    <source>
        <strain evidence="4">cv. F153</strain>
    </source>
</reference>
<evidence type="ECO:0000313" key="4">
    <source>
        <dbReference type="Proteomes" id="UP000515123"/>
    </source>
</evidence>
<dbReference type="GO" id="GO:0005783">
    <property type="term" value="C:endoplasmic reticulum"/>
    <property type="evidence" value="ECO:0007669"/>
    <property type="project" value="TreeGrafter"/>
</dbReference>
<name>A0A6P5ENB0_ANACO</name>
<dbReference type="EC" id="2.5.1.-" evidence="3"/>
<comment type="similarity">
    <text evidence="1 3">Belongs to the UPP synthase family.</text>
</comment>
<dbReference type="GeneID" id="109705684"/>